<dbReference type="Pfam" id="PF10765">
    <property type="entry name" value="Phage_P22_NinX"/>
    <property type="match status" value="1"/>
</dbReference>
<gene>
    <name evidence="1" type="ORF">UFOVP708_31</name>
</gene>
<dbReference type="InterPro" id="IPR019701">
    <property type="entry name" value="Phage_P22_NinX"/>
</dbReference>
<accession>A0A6J5NUJ5</accession>
<proteinExistence type="predicted"/>
<evidence type="ECO:0000313" key="1">
    <source>
        <dbReference type="EMBL" id="CAB4158884.1"/>
    </source>
</evidence>
<reference evidence="1" key="1">
    <citation type="submission" date="2020-04" db="EMBL/GenBank/DDBJ databases">
        <authorList>
            <person name="Chiriac C."/>
            <person name="Salcher M."/>
            <person name="Ghai R."/>
            <person name="Kavagutti S V."/>
        </authorList>
    </citation>
    <scope>NUCLEOTIDE SEQUENCE</scope>
</reference>
<organism evidence="1">
    <name type="scientific">uncultured Caudovirales phage</name>
    <dbReference type="NCBI Taxonomy" id="2100421"/>
    <lineage>
        <taxon>Viruses</taxon>
        <taxon>Duplodnaviria</taxon>
        <taxon>Heunggongvirae</taxon>
        <taxon>Uroviricota</taxon>
        <taxon>Caudoviricetes</taxon>
        <taxon>Peduoviridae</taxon>
        <taxon>Maltschvirus</taxon>
        <taxon>Maltschvirus maltsch</taxon>
    </lineage>
</organism>
<sequence>MKIKTSEMTGTALDWAVAKCEGIDDLLFICHEVGRFRYSTDWSQGGPIIERECISVEFCRAEFKSLWIAYKLGLPDEDNPEGGPTPLIAAMRCYVASTLGDEVDVPEELT</sequence>
<name>A0A6J5NUJ5_9CAUD</name>
<protein>
    <submittedName>
        <fullName evidence="1">Bacteriophage P22, NinX</fullName>
    </submittedName>
</protein>
<dbReference type="EMBL" id="LR796683">
    <property type="protein sequence ID" value="CAB4158884.1"/>
    <property type="molecule type" value="Genomic_DNA"/>
</dbReference>